<proteinExistence type="inferred from homology"/>
<keyword evidence="2" id="KW-0808">Transferase</keyword>
<dbReference type="GO" id="GO:0009252">
    <property type="term" value="P:peptidoglycan biosynthetic process"/>
    <property type="evidence" value="ECO:0007669"/>
    <property type="project" value="UniProtKB-KW"/>
</dbReference>
<keyword evidence="3" id="KW-0133">Cell shape</keyword>
<dbReference type="EMBL" id="JACADJ010000023">
    <property type="protein sequence ID" value="NWH05040.1"/>
    <property type="molecule type" value="Genomic_DNA"/>
</dbReference>
<dbReference type="InterPro" id="IPR003447">
    <property type="entry name" value="FEMABX"/>
</dbReference>
<evidence type="ECO:0000313" key="8">
    <source>
        <dbReference type="EMBL" id="NWH05040.1"/>
    </source>
</evidence>
<dbReference type="AlphaFoldDB" id="A0A850SY18"/>
<dbReference type="InterPro" id="IPR016181">
    <property type="entry name" value="Acyl_CoA_acyltransferase"/>
</dbReference>
<keyword evidence="6" id="KW-0961">Cell wall biogenesis/degradation</keyword>
<dbReference type="Proteomes" id="UP000553343">
    <property type="component" value="Unassembled WGS sequence"/>
</dbReference>
<evidence type="ECO:0000256" key="2">
    <source>
        <dbReference type="ARBA" id="ARBA00022679"/>
    </source>
</evidence>
<organism evidence="8 9">
    <name type="scientific">Desulfobacter latus</name>
    <dbReference type="NCBI Taxonomy" id="2292"/>
    <lineage>
        <taxon>Bacteria</taxon>
        <taxon>Pseudomonadati</taxon>
        <taxon>Thermodesulfobacteriota</taxon>
        <taxon>Desulfobacteria</taxon>
        <taxon>Desulfobacterales</taxon>
        <taxon>Desulfobacteraceae</taxon>
        <taxon>Desulfobacter</taxon>
    </lineage>
</organism>
<evidence type="ECO:0000256" key="5">
    <source>
        <dbReference type="ARBA" id="ARBA00023315"/>
    </source>
</evidence>
<evidence type="ECO:0000256" key="4">
    <source>
        <dbReference type="ARBA" id="ARBA00022984"/>
    </source>
</evidence>
<dbReference type="GO" id="GO:0071555">
    <property type="term" value="P:cell wall organization"/>
    <property type="evidence" value="ECO:0007669"/>
    <property type="project" value="UniProtKB-KW"/>
</dbReference>
<feature type="domain" description="BioF2-like acetyltransferase" evidence="7">
    <location>
        <begin position="165"/>
        <end position="299"/>
    </location>
</feature>
<dbReference type="PROSITE" id="PS51191">
    <property type="entry name" value="FEMABX"/>
    <property type="match status" value="1"/>
</dbReference>
<sequence>MKIKHIKSFPFRDWDNYVLSHPDSNVYHLSGWKNVIEKTYGHKTYYLAATDSNEKIVGILPLVHLKHILFGNALVSLPFVDISGILSNDENVESMLIDSALDLGRQLRVKSIELRQSKKLNFLDKGKFHSNKDECIPVTELEGHKVRMLLQLPESSDTLMKSFNSKFRNKIKKPIKSGLKCIIGSSELIEDFYKVFAVNMRDLGSPVHSKQLFENICNEFPGMVKIGVVYHDKLPISGIFVIKFKKVIFNPWASSLKCFSNLRANTLQYWCLLDYACKNGVKCFDFGRSSPNGGTYVFKEKWGACPHPLSWYHIPMGKQRFSDMNVEKPKYKTAINVWKKLPITVTKIIGPSIRGNINL</sequence>
<keyword evidence="5" id="KW-0012">Acyltransferase</keyword>
<evidence type="ECO:0000313" key="9">
    <source>
        <dbReference type="Proteomes" id="UP000553343"/>
    </source>
</evidence>
<gene>
    <name evidence="8" type="ORF">HXW94_08595</name>
</gene>
<dbReference type="Pfam" id="PF13480">
    <property type="entry name" value="Acetyltransf_6"/>
    <property type="match status" value="1"/>
</dbReference>
<dbReference type="Gene3D" id="3.40.630.30">
    <property type="match status" value="2"/>
</dbReference>
<keyword evidence="9" id="KW-1185">Reference proteome</keyword>
<evidence type="ECO:0000256" key="3">
    <source>
        <dbReference type="ARBA" id="ARBA00022960"/>
    </source>
</evidence>
<dbReference type="PANTHER" id="PTHR36174:SF1">
    <property type="entry name" value="LIPID II:GLYCINE GLYCYLTRANSFERASE"/>
    <property type="match status" value="1"/>
</dbReference>
<comment type="similarity">
    <text evidence="1">Belongs to the FemABX family.</text>
</comment>
<reference evidence="8 9" key="1">
    <citation type="submission" date="2020-06" db="EMBL/GenBank/DDBJ databases">
        <title>High-quality draft genome of sulfate reducer Desulfobacter latus type strain AcrS2 isolated from marine sediment.</title>
        <authorList>
            <person name="Hoppe M."/>
            <person name="Larsen C.K."/>
            <person name="Marshall I.P.G."/>
            <person name="Schramm A."/>
            <person name="Marietou A.G."/>
        </authorList>
    </citation>
    <scope>NUCLEOTIDE SEQUENCE [LARGE SCALE GENOMIC DNA]</scope>
    <source>
        <strain evidence="8 9">AcRS2</strain>
    </source>
</reference>
<evidence type="ECO:0000256" key="6">
    <source>
        <dbReference type="ARBA" id="ARBA00023316"/>
    </source>
</evidence>
<dbReference type="InterPro" id="IPR050644">
    <property type="entry name" value="PG_Glycine_Bridge_Synth"/>
</dbReference>
<dbReference type="InterPro" id="IPR038740">
    <property type="entry name" value="BioF2-like_GNAT_dom"/>
</dbReference>
<keyword evidence="4" id="KW-0573">Peptidoglycan synthesis</keyword>
<name>A0A850SY18_9BACT</name>
<evidence type="ECO:0000259" key="7">
    <source>
        <dbReference type="Pfam" id="PF13480"/>
    </source>
</evidence>
<dbReference type="PANTHER" id="PTHR36174">
    <property type="entry name" value="LIPID II:GLYCINE GLYCYLTRANSFERASE"/>
    <property type="match status" value="1"/>
</dbReference>
<dbReference type="InterPro" id="IPR017469">
    <property type="entry name" value="PEP-CTERM_FemAB-rel"/>
</dbReference>
<dbReference type="NCBIfam" id="TIGR03019">
    <property type="entry name" value="pepcterm_femAB"/>
    <property type="match status" value="1"/>
</dbReference>
<protein>
    <submittedName>
        <fullName evidence="8">FemAB family PEP-CTERM system-associated protein</fullName>
    </submittedName>
</protein>
<dbReference type="GO" id="GO:0008360">
    <property type="term" value="P:regulation of cell shape"/>
    <property type="evidence" value="ECO:0007669"/>
    <property type="project" value="UniProtKB-KW"/>
</dbReference>
<evidence type="ECO:0000256" key="1">
    <source>
        <dbReference type="ARBA" id="ARBA00009943"/>
    </source>
</evidence>
<comment type="caution">
    <text evidence="8">The sequence shown here is derived from an EMBL/GenBank/DDBJ whole genome shotgun (WGS) entry which is preliminary data.</text>
</comment>
<dbReference type="SUPFAM" id="SSF55729">
    <property type="entry name" value="Acyl-CoA N-acyltransferases (Nat)"/>
    <property type="match status" value="2"/>
</dbReference>
<dbReference type="GO" id="GO:0016755">
    <property type="term" value="F:aminoacyltransferase activity"/>
    <property type="evidence" value="ECO:0007669"/>
    <property type="project" value="InterPro"/>
</dbReference>
<accession>A0A850SY18</accession>